<protein>
    <submittedName>
        <fullName evidence="1">Uncharacterized protein</fullName>
    </submittedName>
</protein>
<sequence length="67" mass="7939">MKRRRSWKLRRKTRVTPTQFELLPYTLGNTARFKRPVIGIDLGTGTDLAAWAYWDGKRWTFLREALA</sequence>
<proteinExistence type="predicted"/>
<evidence type="ECO:0000313" key="1">
    <source>
        <dbReference type="EMBL" id="MBY8826091.1"/>
    </source>
</evidence>
<accession>A0ABS7PXJ8</accession>
<name>A0ABS7PXJ8_9SPHN</name>
<evidence type="ECO:0000313" key="2">
    <source>
        <dbReference type="Proteomes" id="UP000706039"/>
    </source>
</evidence>
<gene>
    <name evidence="1" type="ORF">K7G82_27570</name>
</gene>
<dbReference type="RefSeq" id="WP_222993395.1">
    <property type="nucleotide sequence ID" value="NZ_JAINVV010000014.1"/>
</dbReference>
<dbReference type="Proteomes" id="UP000706039">
    <property type="component" value="Unassembled WGS sequence"/>
</dbReference>
<dbReference type="EMBL" id="JAINVV010000014">
    <property type="protein sequence ID" value="MBY8826091.1"/>
    <property type="molecule type" value="Genomic_DNA"/>
</dbReference>
<reference evidence="1 2" key="1">
    <citation type="submission" date="2021-08" db="EMBL/GenBank/DDBJ databases">
        <authorList>
            <person name="Tuo L."/>
        </authorList>
    </citation>
    <scope>NUCLEOTIDE SEQUENCE [LARGE SCALE GENOMIC DNA]</scope>
    <source>
        <strain evidence="1 2">JCM 31229</strain>
    </source>
</reference>
<comment type="caution">
    <text evidence="1">The sequence shown here is derived from an EMBL/GenBank/DDBJ whole genome shotgun (WGS) entry which is preliminary data.</text>
</comment>
<organism evidence="1 2">
    <name type="scientific">Sphingomonas colocasiae</name>
    <dbReference type="NCBI Taxonomy" id="1848973"/>
    <lineage>
        <taxon>Bacteria</taxon>
        <taxon>Pseudomonadati</taxon>
        <taxon>Pseudomonadota</taxon>
        <taxon>Alphaproteobacteria</taxon>
        <taxon>Sphingomonadales</taxon>
        <taxon>Sphingomonadaceae</taxon>
        <taxon>Sphingomonas</taxon>
    </lineage>
</organism>
<keyword evidence="2" id="KW-1185">Reference proteome</keyword>